<dbReference type="RefSeq" id="WP_203741901.1">
    <property type="nucleotide sequence ID" value="NZ_BONF01000005.1"/>
</dbReference>
<evidence type="ECO:0000313" key="5">
    <source>
        <dbReference type="Proteomes" id="UP000601223"/>
    </source>
</evidence>
<organism evidence="4 5">
    <name type="scientific">Catellatospora bangladeshensis</name>
    <dbReference type="NCBI Taxonomy" id="310355"/>
    <lineage>
        <taxon>Bacteria</taxon>
        <taxon>Bacillati</taxon>
        <taxon>Actinomycetota</taxon>
        <taxon>Actinomycetes</taxon>
        <taxon>Micromonosporales</taxon>
        <taxon>Micromonosporaceae</taxon>
        <taxon>Catellatospora</taxon>
    </lineage>
</organism>
<dbReference type="AlphaFoldDB" id="A0A8J3NFK6"/>
<sequence length="325" mass="33631">MRDGEDKNEATAPGHEPPAAPAAAATTAAEGAPPAETVSVGQALVRLRSAAMDAGRAVVRESRRPVGRLTTIAGTLVALVTAATVTGALLIPALGGAKPPAAAEPSASSEAPSSETPSPSFSPMPTATASASPAARPAEAFRRWAEAASPKVNVPVTALQAYAYAEWVLTSTKPTCKLRWTTLAAIGKIESDHGRTKGAKLGEDAKALPPILGPALDGTKNNKRIADTDAGTLDFDKKWDHAVGPMQFIPSTWVAYAVDADNDQLADPHDLDDASLAAAYYLCASGKDLSVVANWKSVVLSYNNVGVYLQKVYDTAQAYGRSSQA</sequence>
<dbReference type="EMBL" id="BONF01000005">
    <property type="protein sequence ID" value="GIF79465.1"/>
    <property type="molecule type" value="Genomic_DNA"/>
</dbReference>
<keyword evidence="2" id="KW-0472">Membrane</keyword>
<evidence type="ECO:0000256" key="2">
    <source>
        <dbReference type="SAM" id="Phobius"/>
    </source>
</evidence>
<protein>
    <recommendedName>
        <fullName evidence="3">Transglycosylase SLT domain-containing protein</fullName>
    </recommendedName>
</protein>
<feature type="compositionally biased region" description="Low complexity" evidence="1">
    <location>
        <begin position="99"/>
        <end position="135"/>
    </location>
</feature>
<reference evidence="4 5" key="1">
    <citation type="submission" date="2021-01" db="EMBL/GenBank/DDBJ databases">
        <title>Whole genome shotgun sequence of Catellatospora bangladeshensis NBRC 107357.</title>
        <authorList>
            <person name="Komaki H."/>
            <person name="Tamura T."/>
        </authorList>
    </citation>
    <scope>NUCLEOTIDE SEQUENCE [LARGE SCALE GENOMIC DNA]</scope>
    <source>
        <strain evidence="4 5">NBRC 107357</strain>
    </source>
</reference>
<dbReference type="CDD" id="cd13399">
    <property type="entry name" value="Slt35-like"/>
    <property type="match status" value="1"/>
</dbReference>
<keyword evidence="2" id="KW-0812">Transmembrane</keyword>
<feature type="domain" description="Transglycosylase SLT" evidence="3">
    <location>
        <begin position="239"/>
        <end position="286"/>
    </location>
</feature>
<dbReference type="PANTHER" id="PTHR30163:SF8">
    <property type="entry name" value="LYTIC MUREIN TRANSGLYCOSYLASE"/>
    <property type="match status" value="1"/>
</dbReference>
<feature type="transmembrane region" description="Helical" evidence="2">
    <location>
        <begin position="69"/>
        <end position="91"/>
    </location>
</feature>
<dbReference type="PANTHER" id="PTHR30163">
    <property type="entry name" value="MEMBRANE-BOUND LYTIC MUREIN TRANSGLYCOSYLASE B"/>
    <property type="match status" value="1"/>
</dbReference>
<dbReference type="Pfam" id="PF13406">
    <property type="entry name" value="SLT_2"/>
    <property type="match status" value="1"/>
</dbReference>
<comment type="caution">
    <text evidence="4">The sequence shown here is derived from an EMBL/GenBank/DDBJ whole genome shotgun (WGS) entry which is preliminary data.</text>
</comment>
<dbReference type="Gene3D" id="1.10.530.10">
    <property type="match status" value="1"/>
</dbReference>
<evidence type="ECO:0000259" key="3">
    <source>
        <dbReference type="Pfam" id="PF13406"/>
    </source>
</evidence>
<evidence type="ECO:0000256" key="1">
    <source>
        <dbReference type="SAM" id="MobiDB-lite"/>
    </source>
</evidence>
<dbReference type="InterPro" id="IPR031304">
    <property type="entry name" value="SLT_2"/>
</dbReference>
<dbReference type="GO" id="GO:0008933">
    <property type="term" value="F:peptidoglycan lytic transglycosylase activity"/>
    <property type="evidence" value="ECO:0007669"/>
    <property type="project" value="TreeGrafter"/>
</dbReference>
<keyword evidence="5" id="KW-1185">Reference proteome</keyword>
<proteinExistence type="predicted"/>
<dbReference type="GO" id="GO:0009253">
    <property type="term" value="P:peptidoglycan catabolic process"/>
    <property type="evidence" value="ECO:0007669"/>
    <property type="project" value="TreeGrafter"/>
</dbReference>
<feature type="region of interest" description="Disordered" evidence="1">
    <location>
        <begin position="96"/>
        <end position="135"/>
    </location>
</feature>
<name>A0A8J3NFK6_9ACTN</name>
<accession>A0A8J3NFK6</accession>
<dbReference type="InterPro" id="IPR023346">
    <property type="entry name" value="Lysozyme-like_dom_sf"/>
</dbReference>
<evidence type="ECO:0000313" key="4">
    <source>
        <dbReference type="EMBL" id="GIF79465.1"/>
    </source>
</evidence>
<feature type="compositionally biased region" description="Low complexity" evidence="1">
    <location>
        <begin position="21"/>
        <end position="36"/>
    </location>
</feature>
<feature type="region of interest" description="Disordered" evidence="1">
    <location>
        <begin position="1"/>
        <end position="36"/>
    </location>
</feature>
<dbReference type="InterPro" id="IPR043426">
    <property type="entry name" value="MltB-like"/>
</dbReference>
<keyword evidence="2" id="KW-1133">Transmembrane helix</keyword>
<gene>
    <name evidence="4" type="ORF">Cba03nite_08140</name>
</gene>
<dbReference type="Proteomes" id="UP000601223">
    <property type="component" value="Unassembled WGS sequence"/>
</dbReference>
<dbReference type="SUPFAM" id="SSF53955">
    <property type="entry name" value="Lysozyme-like"/>
    <property type="match status" value="1"/>
</dbReference>